<dbReference type="AlphaFoldDB" id="A0A0D2CPT9"/>
<evidence type="ECO:0000313" key="2">
    <source>
        <dbReference type="EMBL" id="KIW25579.1"/>
    </source>
</evidence>
<dbReference type="VEuPathDB" id="FungiDB:PV07_08745"/>
<protein>
    <submittedName>
        <fullName evidence="2">Uncharacterized protein</fullName>
    </submittedName>
</protein>
<dbReference type="GeneID" id="27347939"/>
<feature type="compositionally biased region" description="Polar residues" evidence="1">
    <location>
        <begin position="143"/>
        <end position="153"/>
    </location>
</feature>
<keyword evidence="3" id="KW-1185">Reference proteome</keyword>
<name>A0A0D2CPT9_9EURO</name>
<proteinExistence type="predicted"/>
<dbReference type="Proteomes" id="UP000054466">
    <property type="component" value="Unassembled WGS sequence"/>
</dbReference>
<dbReference type="HOGENOM" id="CLU_1660550_0_0_1"/>
<accession>A0A0D2CPT9</accession>
<gene>
    <name evidence="2" type="ORF">PV07_08745</name>
</gene>
<feature type="region of interest" description="Disordered" evidence="1">
    <location>
        <begin position="36"/>
        <end position="103"/>
    </location>
</feature>
<dbReference type="RefSeq" id="XP_016245795.1">
    <property type="nucleotide sequence ID" value="XM_016395939.1"/>
</dbReference>
<evidence type="ECO:0000313" key="3">
    <source>
        <dbReference type="Proteomes" id="UP000054466"/>
    </source>
</evidence>
<sequence length="159" mass="16532">MSCNMEYSGTPNIEEGSELNIVAAQDKAYLTVAMGKTNNGLPPALRISTSSTDRASADPDGRPSSAATTAFPDPPSKIALDENKKASSLGPAITTNKQTTGGKELIKASAQMNESLATSNSKLEDLKTRAQSLEKLVKAKAHSLQSPASSRKNVSGPLG</sequence>
<dbReference type="EMBL" id="KN847044">
    <property type="protein sequence ID" value="KIW25579.1"/>
    <property type="molecule type" value="Genomic_DNA"/>
</dbReference>
<feature type="region of interest" description="Disordered" evidence="1">
    <location>
        <begin position="137"/>
        <end position="159"/>
    </location>
</feature>
<organism evidence="2 3">
    <name type="scientific">Cladophialophora immunda</name>
    <dbReference type="NCBI Taxonomy" id="569365"/>
    <lineage>
        <taxon>Eukaryota</taxon>
        <taxon>Fungi</taxon>
        <taxon>Dikarya</taxon>
        <taxon>Ascomycota</taxon>
        <taxon>Pezizomycotina</taxon>
        <taxon>Eurotiomycetes</taxon>
        <taxon>Chaetothyriomycetidae</taxon>
        <taxon>Chaetothyriales</taxon>
        <taxon>Herpotrichiellaceae</taxon>
        <taxon>Cladophialophora</taxon>
    </lineage>
</organism>
<evidence type="ECO:0000256" key="1">
    <source>
        <dbReference type="SAM" id="MobiDB-lite"/>
    </source>
</evidence>
<reference evidence="2 3" key="1">
    <citation type="submission" date="2015-01" db="EMBL/GenBank/DDBJ databases">
        <title>The Genome Sequence of Cladophialophora immunda CBS83496.</title>
        <authorList>
            <consortium name="The Broad Institute Genomics Platform"/>
            <person name="Cuomo C."/>
            <person name="de Hoog S."/>
            <person name="Gorbushina A."/>
            <person name="Stielow B."/>
            <person name="Teixiera M."/>
            <person name="Abouelleil A."/>
            <person name="Chapman S.B."/>
            <person name="Priest M."/>
            <person name="Young S.K."/>
            <person name="Wortman J."/>
            <person name="Nusbaum C."/>
            <person name="Birren B."/>
        </authorList>
    </citation>
    <scope>NUCLEOTIDE SEQUENCE [LARGE SCALE GENOMIC DNA]</scope>
    <source>
        <strain evidence="2 3">CBS 83496</strain>
    </source>
</reference>